<sequence>MSATGSERVTRTRAGPSKSTSKPKRKQTTGKEPVEEEESDDFTPMVQADSAEDDEITEVGPPRTRKPAARPVNGTSVAKGKGKTKADSAPNKKLLAQDDIEIVDDDDDVGPQGTARAINDATATNKATKRAENSNAASKDNERLRRQLASAQANIDDLKKQLEESYRVRHTEPEELHRSQVEKYEEIIRTKDLLLKQQEEMLSRKEPLSKDGKGSVLHMVTREHADAEKRSAEEQVTYWKSQADTRERLVQQKETEIAALKQTESDLQYEIKTERELSQKASQKPPSAQRARGPHVMLGSDDPKHSQLVRFYEDTTNLLVTDIKIQEPKYFDLEEWSVTCIYTYIDKNDENNNRSLGFLLRFTWDPINATAPVETKDDLERAIQYAPLHLDKESHEFIEALGFMNKGFTFPRKQLPIFYSSLVESMTTACAESDDDSMQDVELVE</sequence>
<dbReference type="GO" id="GO:0034506">
    <property type="term" value="C:chromosome, centromeric core domain"/>
    <property type="evidence" value="ECO:0007669"/>
    <property type="project" value="TreeGrafter"/>
</dbReference>
<dbReference type="Proteomes" id="UP001215280">
    <property type="component" value="Unassembled WGS sequence"/>
</dbReference>
<name>A0AAD7MN52_9AGAR</name>
<gene>
    <name evidence="3" type="ORF">DFH07DRAFT_854920</name>
</gene>
<accession>A0AAD7MN52</accession>
<evidence type="ECO:0000256" key="2">
    <source>
        <dbReference type="SAM" id="MobiDB-lite"/>
    </source>
</evidence>
<dbReference type="EMBL" id="JARJLG010000238">
    <property type="protein sequence ID" value="KAJ7724477.1"/>
    <property type="molecule type" value="Genomic_DNA"/>
</dbReference>
<proteinExistence type="predicted"/>
<feature type="coiled-coil region" evidence="1">
    <location>
        <begin position="243"/>
        <end position="270"/>
    </location>
</feature>
<organism evidence="3 4">
    <name type="scientific">Mycena maculata</name>
    <dbReference type="NCBI Taxonomy" id="230809"/>
    <lineage>
        <taxon>Eukaryota</taxon>
        <taxon>Fungi</taxon>
        <taxon>Dikarya</taxon>
        <taxon>Basidiomycota</taxon>
        <taxon>Agaricomycotina</taxon>
        <taxon>Agaricomycetes</taxon>
        <taxon>Agaricomycetidae</taxon>
        <taxon>Agaricales</taxon>
        <taxon>Marasmiineae</taxon>
        <taxon>Mycenaceae</taxon>
        <taxon>Mycena</taxon>
    </lineage>
</organism>
<feature type="region of interest" description="Disordered" evidence="2">
    <location>
        <begin position="1"/>
        <end position="143"/>
    </location>
</feature>
<dbReference type="GO" id="GO:0033551">
    <property type="term" value="C:monopolin complex"/>
    <property type="evidence" value="ECO:0007669"/>
    <property type="project" value="InterPro"/>
</dbReference>
<dbReference type="GO" id="GO:0051315">
    <property type="term" value="P:attachment of mitotic spindle microtubules to kinetochore"/>
    <property type="evidence" value="ECO:0007669"/>
    <property type="project" value="TreeGrafter"/>
</dbReference>
<dbReference type="CDD" id="cd23787">
    <property type="entry name" value="RWD_CSM1"/>
    <property type="match status" value="1"/>
</dbReference>
<dbReference type="GO" id="GO:0045144">
    <property type="term" value="P:meiotic sister chromatid segregation"/>
    <property type="evidence" value="ECO:0007669"/>
    <property type="project" value="TreeGrafter"/>
</dbReference>
<dbReference type="AlphaFoldDB" id="A0AAD7MN52"/>
<dbReference type="PANTHER" id="PTHR28006">
    <property type="entry name" value="MONOPOLIN COMPLEX SUBUNIT CSM1"/>
    <property type="match status" value="1"/>
</dbReference>
<evidence type="ECO:0000256" key="1">
    <source>
        <dbReference type="SAM" id="Coils"/>
    </source>
</evidence>
<dbReference type="PANTHER" id="PTHR28006:SF1">
    <property type="entry name" value="MONOPOLIN COMPLEX SUBUNIT CSM1"/>
    <property type="match status" value="1"/>
</dbReference>
<feature type="compositionally biased region" description="Acidic residues" evidence="2">
    <location>
        <begin position="98"/>
        <end position="109"/>
    </location>
</feature>
<comment type="caution">
    <text evidence="3">The sequence shown here is derived from an EMBL/GenBank/DDBJ whole genome shotgun (WGS) entry which is preliminary data.</text>
</comment>
<reference evidence="3" key="1">
    <citation type="submission" date="2023-03" db="EMBL/GenBank/DDBJ databases">
        <title>Massive genome expansion in bonnet fungi (Mycena s.s.) driven by repeated elements and novel gene families across ecological guilds.</title>
        <authorList>
            <consortium name="Lawrence Berkeley National Laboratory"/>
            <person name="Harder C.B."/>
            <person name="Miyauchi S."/>
            <person name="Viragh M."/>
            <person name="Kuo A."/>
            <person name="Thoen E."/>
            <person name="Andreopoulos B."/>
            <person name="Lu D."/>
            <person name="Skrede I."/>
            <person name="Drula E."/>
            <person name="Henrissat B."/>
            <person name="Morin E."/>
            <person name="Kohler A."/>
            <person name="Barry K."/>
            <person name="LaButti K."/>
            <person name="Morin E."/>
            <person name="Salamov A."/>
            <person name="Lipzen A."/>
            <person name="Mereny Z."/>
            <person name="Hegedus B."/>
            <person name="Baldrian P."/>
            <person name="Stursova M."/>
            <person name="Weitz H."/>
            <person name="Taylor A."/>
            <person name="Grigoriev I.V."/>
            <person name="Nagy L.G."/>
            <person name="Martin F."/>
            <person name="Kauserud H."/>
        </authorList>
    </citation>
    <scope>NUCLEOTIDE SEQUENCE</scope>
    <source>
        <strain evidence="3">CBHHK188m</strain>
    </source>
</reference>
<keyword evidence="4" id="KW-1185">Reference proteome</keyword>
<dbReference type="GO" id="GO:0005730">
    <property type="term" value="C:nucleolus"/>
    <property type="evidence" value="ECO:0007669"/>
    <property type="project" value="TreeGrafter"/>
</dbReference>
<dbReference type="InterPro" id="IPR040349">
    <property type="entry name" value="Csm1/Pcs1"/>
</dbReference>
<evidence type="ECO:0000313" key="3">
    <source>
        <dbReference type="EMBL" id="KAJ7724477.1"/>
    </source>
</evidence>
<evidence type="ECO:0000313" key="4">
    <source>
        <dbReference type="Proteomes" id="UP001215280"/>
    </source>
</evidence>
<dbReference type="GO" id="GO:1990644">
    <property type="term" value="F:microtubule site clamp"/>
    <property type="evidence" value="ECO:0007669"/>
    <property type="project" value="TreeGrafter"/>
</dbReference>
<dbReference type="GO" id="GO:0072686">
    <property type="term" value="C:mitotic spindle"/>
    <property type="evidence" value="ECO:0007669"/>
    <property type="project" value="TreeGrafter"/>
</dbReference>
<feature type="region of interest" description="Disordered" evidence="2">
    <location>
        <begin position="275"/>
        <end position="300"/>
    </location>
</feature>
<keyword evidence="1" id="KW-0175">Coiled coil</keyword>
<evidence type="ECO:0008006" key="5">
    <source>
        <dbReference type="Google" id="ProtNLM"/>
    </source>
</evidence>
<protein>
    <recommendedName>
        <fullName evidence="5">Monopolin complex subunit Csm1/Pcs1 C-terminal domain-containing protein</fullName>
    </recommendedName>
</protein>